<organism evidence="1 2">
    <name type="scientific">Scleroderma citrinum Foug A</name>
    <dbReference type="NCBI Taxonomy" id="1036808"/>
    <lineage>
        <taxon>Eukaryota</taxon>
        <taxon>Fungi</taxon>
        <taxon>Dikarya</taxon>
        <taxon>Basidiomycota</taxon>
        <taxon>Agaricomycotina</taxon>
        <taxon>Agaricomycetes</taxon>
        <taxon>Agaricomycetidae</taxon>
        <taxon>Boletales</taxon>
        <taxon>Sclerodermatineae</taxon>
        <taxon>Sclerodermataceae</taxon>
        <taxon>Scleroderma</taxon>
    </lineage>
</organism>
<dbReference type="InParanoid" id="A0A0C3DLE3"/>
<proteinExistence type="predicted"/>
<reference evidence="1 2" key="1">
    <citation type="submission" date="2014-04" db="EMBL/GenBank/DDBJ databases">
        <authorList>
            <consortium name="DOE Joint Genome Institute"/>
            <person name="Kuo A."/>
            <person name="Kohler A."/>
            <person name="Nagy L.G."/>
            <person name="Floudas D."/>
            <person name="Copeland A."/>
            <person name="Barry K.W."/>
            <person name="Cichocki N."/>
            <person name="Veneault-Fourrey C."/>
            <person name="LaButti K."/>
            <person name="Lindquist E.A."/>
            <person name="Lipzen A."/>
            <person name="Lundell T."/>
            <person name="Morin E."/>
            <person name="Murat C."/>
            <person name="Sun H."/>
            <person name="Tunlid A."/>
            <person name="Henrissat B."/>
            <person name="Grigoriev I.V."/>
            <person name="Hibbett D.S."/>
            <person name="Martin F."/>
            <person name="Nordberg H.P."/>
            <person name="Cantor M.N."/>
            <person name="Hua S.X."/>
        </authorList>
    </citation>
    <scope>NUCLEOTIDE SEQUENCE [LARGE SCALE GENOMIC DNA]</scope>
    <source>
        <strain evidence="1 2">Foug A</strain>
    </source>
</reference>
<dbReference type="Proteomes" id="UP000053989">
    <property type="component" value="Unassembled WGS sequence"/>
</dbReference>
<sequence>MWKKMRSLGHPDGRLCTPVVSISRPHLHPLRIPIRHSVGPRTSSQPCRGSHHSARNWKLETLFSTEEPRPFWPSIPLDSDPLPWSSSGISATYLSQGIDQLLALPLRTTTRTFIGYHGSPARITTMATSTAACGGLHSLYQVRCCHCINNDVHCSRVMPLQ</sequence>
<accession>A0A0C3DLE3</accession>
<dbReference type="AlphaFoldDB" id="A0A0C3DLE3"/>
<name>A0A0C3DLE3_9AGAM</name>
<evidence type="ECO:0000313" key="2">
    <source>
        <dbReference type="Proteomes" id="UP000053989"/>
    </source>
</evidence>
<keyword evidence="2" id="KW-1185">Reference proteome</keyword>
<reference evidence="2" key="2">
    <citation type="submission" date="2015-01" db="EMBL/GenBank/DDBJ databases">
        <title>Evolutionary Origins and Diversification of the Mycorrhizal Mutualists.</title>
        <authorList>
            <consortium name="DOE Joint Genome Institute"/>
            <consortium name="Mycorrhizal Genomics Consortium"/>
            <person name="Kohler A."/>
            <person name="Kuo A."/>
            <person name="Nagy L.G."/>
            <person name="Floudas D."/>
            <person name="Copeland A."/>
            <person name="Barry K.W."/>
            <person name="Cichocki N."/>
            <person name="Veneault-Fourrey C."/>
            <person name="LaButti K."/>
            <person name="Lindquist E.A."/>
            <person name="Lipzen A."/>
            <person name="Lundell T."/>
            <person name="Morin E."/>
            <person name="Murat C."/>
            <person name="Riley R."/>
            <person name="Ohm R."/>
            <person name="Sun H."/>
            <person name="Tunlid A."/>
            <person name="Henrissat B."/>
            <person name="Grigoriev I.V."/>
            <person name="Hibbett D.S."/>
            <person name="Martin F."/>
        </authorList>
    </citation>
    <scope>NUCLEOTIDE SEQUENCE [LARGE SCALE GENOMIC DNA]</scope>
    <source>
        <strain evidence="2">Foug A</strain>
    </source>
</reference>
<dbReference type="EMBL" id="KN822106">
    <property type="protein sequence ID" value="KIM57074.1"/>
    <property type="molecule type" value="Genomic_DNA"/>
</dbReference>
<evidence type="ECO:0000313" key="1">
    <source>
        <dbReference type="EMBL" id="KIM57074.1"/>
    </source>
</evidence>
<protein>
    <submittedName>
        <fullName evidence="1">Uncharacterized protein</fullName>
    </submittedName>
</protein>
<gene>
    <name evidence="1" type="ORF">SCLCIDRAFT_1219745</name>
</gene>
<dbReference type="HOGENOM" id="CLU_1644711_0_0_1"/>